<comment type="caution">
    <text evidence="6">The sequence shown here is derived from an EMBL/GenBank/DDBJ whole genome shotgun (WGS) entry which is preliminary data.</text>
</comment>
<feature type="domain" description="Glucose-methanol-choline oxidoreductase N-terminal" evidence="5">
    <location>
        <begin position="62"/>
        <end position="362"/>
    </location>
</feature>
<sequence length="408" mass="45119">MRTAVSPAYSYIDNDLQLQGRKFNMGAIRASFVCLLLLEIYKTATWDPADLPLQYIRLELDYDYIIVGAGSAGCVLASRLSEDPNVTVLLLEAGGRDSNPNIPVPHAVYDLQRSSVDWEYLTAPQKNCCLAMTSQRTFWPSGKVLGGSSALGDAAYVRGHRGDYDRWEEMGATGWSYKDVLPYFKKSENYNDNKGDTQFHGYEGPLNVETGSYVPLVAERFVQAGIELGYERVDYNGRNQIGFSLTQKTIKDGVRQSAARAFLHPVRHRKNLHVVVGKTVRRIELDGTTALGVRITKTAEYRTGAERLVKAKRETILSAGTVNSAKILLLSGIGPRDNVGDGSYLSSVVELPVGQNLQNHPAVMLPFRVDAAVGSELTRSLLDRPSTLVRLIEYKGRRGKGRKKEKTG</sequence>
<evidence type="ECO:0000256" key="4">
    <source>
        <dbReference type="ARBA" id="ARBA00022827"/>
    </source>
</evidence>
<dbReference type="Gene3D" id="3.50.50.60">
    <property type="entry name" value="FAD/NAD(P)-binding domain"/>
    <property type="match status" value="1"/>
</dbReference>
<dbReference type="Pfam" id="PF00732">
    <property type="entry name" value="GMC_oxred_N"/>
    <property type="match status" value="1"/>
</dbReference>
<dbReference type="InterPro" id="IPR000172">
    <property type="entry name" value="GMC_OxRdtase_N"/>
</dbReference>
<dbReference type="SUPFAM" id="SSF51905">
    <property type="entry name" value="FAD/NAD(P)-binding domain"/>
    <property type="match status" value="1"/>
</dbReference>
<dbReference type="GO" id="GO:0050660">
    <property type="term" value="F:flavin adenine dinucleotide binding"/>
    <property type="evidence" value="ECO:0007669"/>
    <property type="project" value="InterPro"/>
</dbReference>
<keyword evidence="4" id="KW-0274">FAD</keyword>
<evidence type="ECO:0000256" key="2">
    <source>
        <dbReference type="ARBA" id="ARBA00010790"/>
    </source>
</evidence>
<dbReference type="PANTHER" id="PTHR11552">
    <property type="entry name" value="GLUCOSE-METHANOL-CHOLINE GMC OXIDOREDUCTASE"/>
    <property type="match status" value="1"/>
</dbReference>
<evidence type="ECO:0000256" key="3">
    <source>
        <dbReference type="ARBA" id="ARBA00022630"/>
    </source>
</evidence>
<proteinExistence type="inferred from homology"/>
<accession>A0AA35SXB5</accession>
<organism evidence="6 7">
    <name type="scientific">Geodia barretti</name>
    <name type="common">Barrett's horny sponge</name>
    <dbReference type="NCBI Taxonomy" id="519541"/>
    <lineage>
        <taxon>Eukaryota</taxon>
        <taxon>Metazoa</taxon>
        <taxon>Porifera</taxon>
        <taxon>Demospongiae</taxon>
        <taxon>Heteroscleromorpha</taxon>
        <taxon>Tetractinellida</taxon>
        <taxon>Astrophorina</taxon>
        <taxon>Geodiidae</taxon>
        <taxon>Geodia</taxon>
    </lineage>
</organism>
<dbReference type="InterPro" id="IPR036188">
    <property type="entry name" value="FAD/NAD-bd_sf"/>
</dbReference>
<keyword evidence="3" id="KW-0285">Flavoprotein</keyword>
<evidence type="ECO:0000313" key="7">
    <source>
        <dbReference type="Proteomes" id="UP001174909"/>
    </source>
</evidence>
<comment type="cofactor">
    <cofactor evidence="1">
        <name>FAD</name>
        <dbReference type="ChEBI" id="CHEBI:57692"/>
    </cofactor>
</comment>
<keyword evidence="7" id="KW-1185">Reference proteome</keyword>
<dbReference type="InterPro" id="IPR012132">
    <property type="entry name" value="GMC_OxRdtase"/>
</dbReference>
<dbReference type="PANTHER" id="PTHR11552:SF147">
    <property type="entry name" value="CHOLINE DEHYDROGENASE, MITOCHONDRIAL"/>
    <property type="match status" value="1"/>
</dbReference>
<name>A0AA35SXB5_GEOBA</name>
<gene>
    <name evidence="6" type="ORF">GBAR_LOCUS21146</name>
</gene>
<dbReference type="EMBL" id="CASHTH010002963">
    <property type="protein sequence ID" value="CAI8037835.1"/>
    <property type="molecule type" value="Genomic_DNA"/>
</dbReference>
<reference evidence="6" key="1">
    <citation type="submission" date="2023-03" db="EMBL/GenBank/DDBJ databases">
        <authorList>
            <person name="Steffen K."/>
            <person name="Cardenas P."/>
        </authorList>
    </citation>
    <scope>NUCLEOTIDE SEQUENCE</scope>
</reference>
<evidence type="ECO:0000256" key="1">
    <source>
        <dbReference type="ARBA" id="ARBA00001974"/>
    </source>
</evidence>
<dbReference type="GO" id="GO:0016614">
    <property type="term" value="F:oxidoreductase activity, acting on CH-OH group of donors"/>
    <property type="evidence" value="ECO:0007669"/>
    <property type="project" value="InterPro"/>
</dbReference>
<evidence type="ECO:0000259" key="5">
    <source>
        <dbReference type="Pfam" id="PF00732"/>
    </source>
</evidence>
<protein>
    <submittedName>
        <fullName evidence="6">Glucose dehydrogenase [FAD, quinone]</fullName>
    </submittedName>
</protein>
<evidence type="ECO:0000313" key="6">
    <source>
        <dbReference type="EMBL" id="CAI8037835.1"/>
    </source>
</evidence>
<dbReference type="AlphaFoldDB" id="A0AA35SXB5"/>
<dbReference type="Gene3D" id="3.30.560.10">
    <property type="entry name" value="Glucose Oxidase, domain 3"/>
    <property type="match status" value="1"/>
</dbReference>
<dbReference type="Proteomes" id="UP001174909">
    <property type="component" value="Unassembled WGS sequence"/>
</dbReference>
<comment type="similarity">
    <text evidence="2">Belongs to the GMC oxidoreductase family.</text>
</comment>